<keyword evidence="2" id="KW-1185">Reference proteome</keyword>
<keyword evidence="1" id="KW-0489">Methyltransferase</keyword>
<comment type="caution">
    <text evidence="1">The sequence shown here is derived from an EMBL/GenBank/DDBJ whole genome shotgun (WGS) entry which is preliminary data.</text>
</comment>
<dbReference type="GO" id="GO:0032259">
    <property type="term" value="P:methylation"/>
    <property type="evidence" value="ECO:0007669"/>
    <property type="project" value="UniProtKB-KW"/>
</dbReference>
<dbReference type="InterPro" id="IPR029063">
    <property type="entry name" value="SAM-dependent_MTases_sf"/>
</dbReference>
<dbReference type="EMBL" id="BAAAHH010000001">
    <property type="protein sequence ID" value="GAA0936585.1"/>
    <property type="molecule type" value="Genomic_DNA"/>
</dbReference>
<organism evidence="1 2">
    <name type="scientific">Actinocorallia libanotica</name>
    <dbReference type="NCBI Taxonomy" id="46162"/>
    <lineage>
        <taxon>Bacteria</taxon>
        <taxon>Bacillati</taxon>
        <taxon>Actinomycetota</taxon>
        <taxon>Actinomycetes</taxon>
        <taxon>Streptosporangiales</taxon>
        <taxon>Thermomonosporaceae</taxon>
        <taxon>Actinocorallia</taxon>
    </lineage>
</organism>
<evidence type="ECO:0000313" key="1">
    <source>
        <dbReference type="EMBL" id="GAA0936585.1"/>
    </source>
</evidence>
<name>A0ABP4AIX3_9ACTN</name>
<sequence>MTGEEERFAWHEAEKDLYSGIDTSVPHSARIWNYWLGGKDNFPVDQQAGEEYVRVFPGIIELARHSRAFLTRAVRHLAAEEGVRQFLDIGTGLPTHDNTHEVAQRVAPGARVVYVDNDPLVLLHARALLTGTTEGVTAYVEADLHDPPSILEKAAATLDLTGRPVGLMLMGIMGHIPDDDAIKQIIDALLAPLPSGSFLALYDGTATDDDFAEAQEGYDETGAVPYRLRRPEQVIGCFDGLEVLDPGIVPVHLWRPEPSPFAPGPPAHAYGGVGRKP</sequence>
<dbReference type="Proteomes" id="UP001500665">
    <property type="component" value="Unassembled WGS sequence"/>
</dbReference>
<dbReference type="InterPro" id="IPR006764">
    <property type="entry name" value="SAM_dep_MeTrfase_SAV2177_type"/>
</dbReference>
<reference evidence="2" key="1">
    <citation type="journal article" date="2019" name="Int. J. Syst. Evol. Microbiol.">
        <title>The Global Catalogue of Microorganisms (GCM) 10K type strain sequencing project: providing services to taxonomists for standard genome sequencing and annotation.</title>
        <authorList>
            <consortium name="The Broad Institute Genomics Platform"/>
            <consortium name="The Broad Institute Genome Sequencing Center for Infectious Disease"/>
            <person name="Wu L."/>
            <person name="Ma J."/>
        </authorList>
    </citation>
    <scope>NUCLEOTIDE SEQUENCE [LARGE SCALE GENOMIC DNA]</scope>
    <source>
        <strain evidence="2">JCM 10696</strain>
    </source>
</reference>
<gene>
    <name evidence="1" type="ORF">GCM10009550_02480</name>
</gene>
<proteinExistence type="predicted"/>
<dbReference type="PIRSF" id="PIRSF017393">
    <property type="entry name" value="MTase_SAV2177"/>
    <property type="match status" value="1"/>
</dbReference>
<dbReference type="SUPFAM" id="SSF53335">
    <property type="entry name" value="S-adenosyl-L-methionine-dependent methyltransferases"/>
    <property type="match status" value="1"/>
</dbReference>
<dbReference type="Gene3D" id="3.40.50.150">
    <property type="entry name" value="Vaccinia Virus protein VP39"/>
    <property type="match status" value="1"/>
</dbReference>
<evidence type="ECO:0000313" key="2">
    <source>
        <dbReference type="Proteomes" id="UP001500665"/>
    </source>
</evidence>
<dbReference type="RefSeq" id="WP_344235711.1">
    <property type="nucleotide sequence ID" value="NZ_BAAAHH010000001.1"/>
</dbReference>
<dbReference type="Pfam" id="PF04672">
    <property type="entry name" value="Methyltransf_19"/>
    <property type="match status" value="1"/>
</dbReference>
<dbReference type="GO" id="GO:0008168">
    <property type="term" value="F:methyltransferase activity"/>
    <property type="evidence" value="ECO:0007669"/>
    <property type="project" value="UniProtKB-KW"/>
</dbReference>
<protein>
    <submittedName>
        <fullName evidence="1">SAM-dependent methyltransferase</fullName>
    </submittedName>
</protein>
<accession>A0ABP4AIX3</accession>
<keyword evidence="1" id="KW-0808">Transferase</keyword>